<gene>
    <name evidence="1" type="ORF">O6H91_17G089600</name>
</gene>
<protein>
    <submittedName>
        <fullName evidence="1">Uncharacterized protein</fullName>
    </submittedName>
</protein>
<dbReference type="EMBL" id="CM055108">
    <property type="protein sequence ID" value="KAJ7526239.1"/>
    <property type="molecule type" value="Genomic_DNA"/>
</dbReference>
<organism evidence="1 2">
    <name type="scientific">Diphasiastrum complanatum</name>
    <name type="common">Issler's clubmoss</name>
    <name type="synonym">Lycopodium complanatum</name>
    <dbReference type="NCBI Taxonomy" id="34168"/>
    <lineage>
        <taxon>Eukaryota</taxon>
        <taxon>Viridiplantae</taxon>
        <taxon>Streptophyta</taxon>
        <taxon>Embryophyta</taxon>
        <taxon>Tracheophyta</taxon>
        <taxon>Lycopodiopsida</taxon>
        <taxon>Lycopodiales</taxon>
        <taxon>Lycopodiaceae</taxon>
        <taxon>Lycopodioideae</taxon>
        <taxon>Diphasiastrum</taxon>
    </lineage>
</organism>
<reference evidence="2" key="1">
    <citation type="journal article" date="2024" name="Proc. Natl. Acad. Sci. U.S.A.">
        <title>Extraordinary preservation of gene collinearity over three hundred million years revealed in homosporous lycophytes.</title>
        <authorList>
            <person name="Li C."/>
            <person name="Wickell D."/>
            <person name="Kuo L.Y."/>
            <person name="Chen X."/>
            <person name="Nie B."/>
            <person name="Liao X."/>
            <person name="Peng D."/>
            <person name="Ji J."/>
            <person name="Jenkins J."/>
            <person name="Williams M."/>
            <person name="Shu S."/>
            <person name="Plott C."/>
            <person name="Barry K."/>
            <person name="Rajasekar S."/>
            <person name="Grimwood J."/>
            <person name="Han X."/>
            <person name="Sun S."/>
            <person name="Hou Z."/>
            <person name="He W."/>
            <person name="Dai G."/>
            <person name="Sun C."/>
            <person name="Schmutz J."/>
            <person name="Leebens-Mack J.H."/>
            <person name="Li F.W."/>
            <person name="Wang L."/>
        </authorList>
    </citation>
    <scope>NUCLEOTIDE SEQUENCE [LARGE SCALE GENOMIC DNA]</scope>
    <source>
        <strain evidence="2">cv. PW_Plant_1</strain>
    </source>
</reference>
<sequence>MQAAKAGSRKMERMVLGVVLIGAWCMMSSAAPTPAPAPAPQLDCSSEVTLLVPCLGYVQGSDKNPSSDCCKGLTSVVDTSPVCLCQLINSGAGADSGINSTLALQLPSKCNLTNLDPSQCSALLPGTPPPAPSPAPAFTNGVPSPSPGFYGPGPSAGGPVSGGSSGGTFGFGPPSSSPTPTSSSTITMSPIIWIYISVAGFCTFF</sequence>
<keyword evidence="2" id="KW-1185">Reference proteome</keyword>
<proteinExistence type="predicted"/>
<dbReference type="Proteomes" id="UP001162992">
    <property type="component" value="Chromosome 17"/>
</dbReference>
<accession>A0ACC2BA03</accession>
<name>A0ACC2BA03_DIPCM</name>
<evidence type="ECO:0000313" key="1">
    <source>
        <dbReference type="EMBL" id="KAJ7526239.1"/>
    </source>
</evidence>
<evidence type="ECO:0000313" key="2">
    <source>
        <dbReference type="Proteomes" id="UP001162992"/>
    </source>
</evidence>
<comment type="caution">
    <text evidence="1">The sequence shown here is derived from an EMBL/GenBank/DDBJ whole genome shotgun (WGS) entry which is preliminary data.</text>
</comment>